<feature type="transmembrane region" description="Helical" evidence="5">
    <location>
        <begin position="334"/>
        <end position="358"/>
    </location>
</feature>
<dbReference type="CDD" id="cd06174">
    <property type="entry name" value="MFS"/>
    <property type="match status" value="1"/>
</dbReference>
<protein>
    <submittedName>
        <fullName evidence="7">Na+/melibiose symporter</fullName>
    </submittedName>
</protein>
<dbReference type="RefSeq" id="WP_175494082.1">
    <property type="nucleotide sequence ID" value="NZ_FNPZ01000001.1"/>
</dbReference>
<dbReference type="GO" id="GO:0022857">
    <property type="term" value="F:transmembrane transporter activity"/>
    <property type="evidence" value="ECO:0007669"/>
    <property type="project" value="InterPro"/>
</dbReference>
<feature type="transmembrane region" description="Helical" evidence="5">
    <location>
        <begin position="64"/>
        <end position="82"/>
    </location>
</feature>
<keyword evidence="2 5" id="KW-0812">Transmembrane</keyword>
<sequence length="429" mass="45346">MNTPLTSDTDAPVDIPDGRVGDREGRAYAPLLALTNFGSYMAILTPIMLTLPLKIQDVVGPDEAAGAFGLVAAIGAVFAIICNPLAGRLSDRTVSRFGRRRPWILGGAIGGVLSLYLIASANSLWMIILGWCLVEIFINSAQAAANATVADQVPDARRGLVSGLVGFGLPIALLVGSIVVNVFTGYIERFVVPGILMLLFSAFFVAVLRDKQIERSSVPRFSLKEFGMSFVFNPRKAPDFGWVWLSRFAIMFGYSGINTYTVYLLIDRFQIGGAELTGLIVANNLASCIMTIISSVVFGVLSDRLRNRRAFVALGSVLIAAGLLLIAFGPAPIWITIASAILGLGGGGFFAVDLALATETLPHKKDTAKDLGVLAITNGLPQSIAPAIAPAIIGLGVTLSINGYQLLYGIGAVVAVLGAVFVYRVKGVR</sequence>
<feature type="transmembrane region" description="Helical" evidence="5">
    <location>
        <begin position="278"/>
        <end position="301"/>
    </location>
</feature>
<dbReference type="PROSITE" id="PS50850">
    <property type="entry name" value="MFS"/>
    <property type="match status" value="1"/>
</dbReference>
<dbReference type="InterPro" id="IPR036259">
    <property type="entry name" value="MFS_trans_sf"/>
</dbReference>
<evidence type="ECO:0000256" key="3">
    <source>
        <dbReference type="ARBA" id="ARBA00022989"/>
    </source>
</evidence>
<dbReference type="Gene3D" id="1.20.1250.20">
    <property type="entry name" value="MFS general substrate transporter like domains"/>
    <property type="match status" value="2"/>
</dbReference>
<dbReference type="AlphaFoldDB" id="A0A1H3K7X7"/>
<feature type="transmembrane region" description="Helical" evidence="5">
    <location>
        <begin position="190"/>
        <end position="208"/>
    </location>
</feature>
<evidence type="ECO:0000256" key="4">
    <source>
        <dbReference type="ARBA" id="ARBA00023136"/>
    </source>
</evidence>
<feature type="transmembrane region" description="Helical" evidence="5">
    <location>
        <begin position="244"/>
        <end position="266"/>
    </location>
</feature>
<evidence type="ECO:0000259" key="6">
    <source>
        <dbReference type="PROSITE" id="PS50850"/>
    </source>
</evidence>
<proteinExistence type="predicted"/>
<dbReference type="Pfam" id="PF07690">
    <property type="entry name" value="MFS_1"/>
    <property type="match status" value="1"/>
</dbReference>
<feature type="transmembrane region" description="Helical" evidence="5">
    <location>
        <begin position="407"/>
        <end position="425"/>
    </location>
</feature>
<dbReference type="PANTHER" id="PTHR23528:SF1">
    <property type="entry name" value="MAJOR FACILITATOR SUPERFAMILY (MFS) PROFILE DOMAIN-CONTAINING PROTEIN"/>
    <property type="match status" value="1"/>
</dbReference>
<feature type="transmembrane region" description="Helical" evidence="5">
    <location>
        <begin position="28"/>
        <end position="52"/>
    </location>
</feature>
<evidence type="ECO:0000256" key="2">
    <source>
        <dbReference type="ARBA" id="ARBA00022692"/>
    </source>
</evidence>
<feature type="transmembrane region" description="Helical" evidence="5">
    <location>
        <begin position="379"/>
        <end position="401"/>
    </location>
</feature>
<evidence type="ECO:0000313" key="8">
    <source>
        <dbReference type="Proteomes" id="UP000198891"/>
    </source>
</evidence>
<keyword evidence="8" id="KW-1185">Reference proteome</keyword>
<dbReference type="SUPFAM" id="SSF103473">
    <property type="entry name" value="MFS general substrate transporter"/>
    <property type="match status" value="1"/>
</dbReference>
<dbReference type="EMBL" id="FNPZ01000001">
    <property type="protein sequence ID" value="SDY48327.1"/>
    <property type="molecule type" value="Genomic_DNA"/>
</dbReference>
<keyword evidence="3 5" id="KW-1133">Transmembrane helix</keyword>
<dbReference type="GO" id="GO:0005886">
    <property type="term" value="C:plasma membrane"/>
    <property type="evidence" value="ECO:0007669"/>
    <property type="project" value="UniProtKB-SubCell"/>
</dbReference>
<organism evidence="7 8">
    <name type="scientific">Herbiconiux ginsengi</name>
    <dbReference type="NCBI Taxonomy" id="381665"/>
    <lineage>
        <taxon>Bacteria</taxon>
        <taxon>Bacillati</taxon>
        <taxon>Actinomycetota</taxon>
        <taxon>Actinomycetes</taxon>
        <taxon>Micrococcales</taxon>
        <taxon>Microbacteriaceae</taxon>
        <taxon>Herbiconiux</taxon>
    </lineage>
</organism>
<dbReference type="PANTHER" id="PTHR23528">
    <property type="match status" value="1"/>
</dbReference>
<dbReference type="STRING" id="381665.SAMN05216554_0460"/>
<evidence type="ECO:0000313" key="7">
    <source>
        <dbReference type="EMBL" id="SDY48327.1"/>
    </source>
</evidence>
<feature type="transmembrane region" description="Helical" evidence="5">
    <location>
        <begin position="310"/>
        <end position="328"/>
    </location>
</feature>
<gene>
    <name evidence="7" type="ORF">SAMN05216554_0460</name>
</gene>
<reference evidence="7 8" key="1">
    <citation type="submission" date="2016-10" db="EMBL/GenBank/DDBJ databases">
        <authorList>
            <person name="de Groot N.N."/>
        </authorList>
    </citation>
    <scope>NUCLEOTIDE SEQUENCE [LARGE SCALE GENOMIC DNA]</scope>
    <source>
        <strain evidence="7 8">CGMCC 4.3491</strain>
    </source>
</reference>
<comment type="subcellular location">
    <subcellularLocation>
        <location evidence="1">Cell membrane</location>
        <topology evidence="1">Multi-pass membrane protein</topology>
    </subcellularLocation>
</comment>
<feature type="transmembrane region" description="Helical" evidence="5">
    <location>
        <begin position="103"/>
        <end position="119"/>
    </location>
</feature>
<keyword evidence="4 5" id="KW-0472">Membrane</keyword>
<evidence type="ECO:0000256" key="1">
    <source>
        <dbReference type="ARBA" id="ARBA00004651"/>
    </source>
</evidence>
<dbReference type="Proteomes" id="UP000198891">
    <property type="component" value="Unassembled WGS sequence"/>
</dbReference>
<feature type="transmembrane region" description="Helical" evidence="5">
    <location>
        <begin position="125"/>
        <end position="147"/>
    </location>
</feature>
<dbReference type="InterPro" id="IPR011701">
    <property type="entry name" value="MFS"/>
</dbReference>
<evidence type="ECO:0000256" key="5">
    <source>
        <dbReference type="SAM" id="Phobius"/>
    </source>
</evidence>
<feature type="transmembrane region" description="Helical" evidence="5">
    <location>
        <begin position="159"/>
        <end position="184"/>
    </location>
</feature>
<dbReference type="InterPro" id="IPR020846">
    <property type="entry name" value="MFS_dom"/>
</dbReference>
<feature type="domain" description="Major facilitator superfamily (MFS) profile" evidence="6">
    <location>
        <begin position="31"/>
        <end position="429"/>
    </location>
</feature>
<accession>A0A1H3K7X7</accession>
<name>A0A1H3K7X7_9MICO</name>